<evidence type="ECO:0000256" key="2">
    <source>
        <dbReference type="ARBA" id="ARBA00022833"/>
    </source>
</evidence>
<dbReference type="SUPFAM" id="SSF50129">
    <property type="entry name" value="GroES-like"/>
    <property type="match status" value="1"/>
</dbReference>
<dbReference type="Gene3D" id="3.90.180.10">
    <property type="entry name" value="Medium-chain alcohol dehydrogenases, catalytic domain"/>
    <property type="match status" value="1"/>
</dbReference>
<evidence type="ECO:0000256" key="3">
    <source>
        <dbReference type="ARBA" id="ARBA00023002"/>
    </source>
</evidence>
<evidence type="ECO:0000313" key="7">
    <source>
        <dbReference type="EMBL" id="EEG31179.1"/>
    </source>
</evidence>
<evidence type="ECO:0000259" key="5">
    <source>
        <dbReference type="Pfam" id="PF00107"/>
    </source>
</evidence>
<dbReference type="InterPro" id="IPR013149">
    <property type="entry name" value="ADH-like_C"/>
</dbReference>
<dbReference type="AlphaFoldDB" id="C0EBA3"/>
<reference evidence="7 8" key="2">
    <citation type="submission" date="2009-02" db="EMBL/GenBank/DDBJ databases">
        <title>Draft genome sequence of Clostridium methylpentosum (DSM 5476).</title>
        <authorList>
            <person name="Sudarsanam P."/>
            <person name="Ley R."/>
            <person name="Guruge J."/>
            <person name="Turnbaugh P.J."/>
            <person name="Mahowald M."/>
            <person name="Liep D."/>
            <person name="Gordon J."/>
        </authorList>
    </citation>
    <scope>NUCLEOTIDE SEQUENCE [LARGE SCALE GENOMIC DNA]</scope>
    <source>
        <strain evidence="7 8">DSM 5476</strain>
    </source>
</reference>
<evidence type="ECO:0000256" key="1">
    <source>
        <dbReference type="ARBA" id="ARBA00022723"/>
    </source>
</evidence>
<dbReference type="EMBL" id="ACEC01000041">
    <property type="protein sequence ID" value="EEG31179.1"/>
    <property type="molecule type" value="Genomic_DNA"/>
</dbReference>
<dbReference type="InterPro" id="IPR050129">
    <property type="entry name" value="Zn_alcohol_dh"/>
</dbReference>
<dbReference type="Pfam" id="PF08240">
    <property type="entry name" value="ADH_N"/>
    <property type="match status" value="1"/>
</dbReference>
<name>C0EBA3_9FIRM</name>
<dbReference type="GO" id="GO:0008270">
    <property type="term" value="F:zinc ion binding"/>
    <property type="evidence" value="ECO:0007669"/>
    <property type="project" value="InterPro"/>
</dbReference>
<dbReference type="InterPro" id="IPR036291">
    <property type="entry name" value="NAD(P)-bd_dom_sf"/>
</dbReference>
<feature type="domain" description="Alcohol dehydrogenase-like N-terminal" evidence="6">
    <location>
        <begin position="24"/>
        <end position="128"/>
    </location>
</feature>
<keyword evidence="2 4" id="KW-0862">Zinc</keyword>
<accession>C0EBA3</accession>
<gene>
    <name evidence="7" type="ORF">CLOSTMETH_01121</name>
</gene>
<dbReference type="InterPro" id="IPR013154">
    <property type="entry name" value="ADH-like_N"/>
</dbReference>
<dbReference type="eggNOG" id="COG1063">
    <property type="taxonomic scope" value="Bacteria"/>
</dbReference>
<comment type="cofactor">
    <cofactor evidence="4">
        <name>Zn(2+)</name>
        <dbReference type="ChEBI" id="CHEBI:29105"/>
    </cofactor>
</comment>
<dbReference type="PROSITE" id="PS00059">
    <property type="entry name" value="ADH_ZINC"/>
    <property type="match status" value="1"/>
</dbReference>
<sequence length="338" mass="37436">MKLIQVKSPFQFRVKEVEIPHPNDTQVLIQVKACGVCGTDMHIAKSQAEDWESFGHEISGVVVEVGKHVTTCKKGDKVVVESGSFCHTCDICRNGRVDLCTEGFHTPELEIQGYAEYMVLPQQCVVPFEGIDFAQATIVEPLGVALDLFYTTDVQLNDDVAVIGLGPIGLMALRLAKLAGARNIYAIQRSRRSQARIELAKEFGATEVIFTDETPLSEYPFPRGGVEKVMVTASPSTLPDAFHIATVGGIIGYIGIDYGPGGMVTFDGNEFHFKKLQLRSSYAAPALWFPRCLELMKSKAVDPYKMVTHTFHMDEFETYLDKMRNNSADVIKMVMVND</sequence>
<dbReference type="Pfam" id="PF00107">
    <property type="entry name" value="ADH_zinc_N"/>
    <property type="match status" value="1"/>
</dbReference>
<keyword evidence="8" id="KW-1185">Reference proteome</keyword>
<dbReference type="GO" id="GO:0016491">
    <property type="term" value="F:oxidoreductase activity"/>
    <property type="evidence" value="ECO:0007669"/>
    <property type="project" value="UniProtKB-KW"/>
</dbReference>
<keyword evidence="1 4" id="KW-0479">Metal-binding</keyword>
<dbReference type="Gene3D" id="3.40.50.720">
    <property type="entry name" value="NAD(P)-binding Rossmann-like Domain"/>
    <property type="match status" value="1"/>
</dbReference>
<protein>
    <submittedName>
        <fullName evidence="7">GroES-like protein</fullName>
    </submittedName>
</protein>
<dbReference type="PANTHER" id="PTHR43401:SF2">
    <property type="entry name" value="L-THREONINE 3-DEHYDROGENASE"/>
    <property type="match status" value="1"/>
</dbReference>
<comment type="similarity">
    <text evidence="4">Belongs to the zinc-containing alcohol dehydrogenase family.</text>
</comment>
<dbReference type="InterPro" id="IPR002328">
    <property type="entry name" value="ADH_Zn_CS"/>
</dbReference>
<dbReference type="SUPFAM" id="SSF51735">
    <property type="entry name" value="NAD(P)-binding Rossmann-fold domains"/>
    <property type="match status" value="1"/>
</dbReference>
<keyword evidence="3" id="KW-0560">Oxidoreductase</keyword>
<proteinExistence type="inferred from homology"/>
<feature type="domain" description="Alcohol dehydrogenase-like C-terminal" evidence="5">
    <location>
        <begin position="167"/>
        <end position="285"/>
    </location>
</feature>
<evidence type="ECO:0000259" key="6">
    <source>
        <dbReference type="Pfam" id="PF08240"/>
    </source>
</evidence>
<organism evidence="7 8">
    <name type="scientific">[Clostridium] methylpentosum DSM 5476</name>
    <dbReference type="NCBI Taxonomy" id="537013"/>
    <lineage>
        <taxon>Bacteria</taxon>
        <taxon>Bacillati</taxon>
        <taxon>Bacillota</taxon>
        <taxon>Clostridia</taxon>
        <taxon>Eubacteriales</taxon>
        <taxon>Oscillospiraceae</taxon>
        <taxon>Oscillospiraceae incertae sedis</taxon>
    </lineage>
</organism>
<comment type="caution">
    <text evidence="7">The sequence shown here is derived from an EMBL/GenBank/DDBJ whole genome shotgun (WGS) entry which is preliminary data.</text>
</comment>
<dbReference type="Proteomes" id="UP000003340">
    <property type="component" value="Unassembled WGS sequence"/>
</dbReference>
<reference evidence="7 8" key="1">
    <citation type="submission" date="2009-01" db="EMBL/GenBank/DDBJ databases">
        <authorList>
            <person name="Fulton L."/>
            <person name="Clifton S."/>
            <person name="Fulton B."/>
            <person name="Xu J."/>
            <person name="Minx P."/>
            <person name="Pepin K.H."/>
            <person name="Johnson M."/>
            <person name="Bhonagiri V."/>
            <person name="Nash W.E."/>
            <person name="Mardis E.R."/>
            <person name="Wilson R.K."/>
        </authorList>
    </citation>
    <scope>NUCLEOTIDE SEQUENCE [LARGE SCALE GENOMIC DNA]</scope>
    <source>
        <strain evidence="7 8">DSM 5476</strain>
    </source>
</reference>
<dbReference type="HOGENOM" id="CLU_026673_11_0_9"/>
<dbReference type="InterPro" id="IPR011032">
    <property type="entry name" value="GroES-like_sf"/>
</dbReference>
<dbReference type="STRING" id="537013.CLOSTMETH_01121"/>
<evidence type="ECO:0000313" key="8">
    <source>
        <dbReference type="Proteomes" id="UP000003340"/>
    </source>
</evidence>
<evidence type="ECO:0000256" key="4">
    <source>
        <dbReference type="RuleBase" id="RU361277"/>
    </source>
</evidence>
<dbReference type="PANTHER" id="PTHR43401">
    <property type="entry name" value="L-THREONINE 3-DEHYDROGENASE"/>
    <property type="match status" value="1"/>
</dbReference>